<keyword evidence="2" id="KW-0812">Transmembrane</keyword>
<dbReference type="RefSeq" id="WP_345364867.1">
    <property type="nucleotide sequence ID" value="NZ_BAABII010000012.1"/>
</dbReference>
<gene>
    <name evidence="3" type="ORF">AB8O55_09990</name>
</gene>
<dbReference type="Proteomes" id="UP001564626">
    <property type="component" value="Unassembled WGS sequence"/>
</dbReference>
<dbReference type="EMBL" id="JBGEHV010000014">
    <property type="protein sequence ID" value="MEY8039726.1"/>
    <property type="molecule type" value="Genomic_DNA"/>
</dbReference>
<keyword evidence="2" id="KW-1133">Transmembrane helix</keyword>
<organism evidence="3 4">
    <name type="scientific">Saccharopolyspora cebuensis</name>
    <dbReference type="NCBI Taxonomy" id="418759"/>
    <lineage>
        <taxon>Bacteria</taxon>
        <taxon>Bacillati</taxon>
        <taxon>Actinomycetota</taxon>
        <taxon>Actinomycetes</taxon>
        <taxon>Pseudonocardiales</taxon>
        <taxon>Pseudonocardiaceae</taxon>
        <taxon>Saccharopolyspora</taxon>
    </lineage>
</organism>
<evidence type="ECO:0000256" key="2">
    <source>
        <dbReference type="SAM" id="Phobius"/>
    </source>
</evidence>
<sequence>MRAQQRGELVRLCRAALDRPRWQQVLAFVVSLWALAWIVAQFVVPERDTTALAVLGEFADRTGLAGEWVQRLAASWYDTGAGLAAFGGLLWAATTERGQGPALLGWLAVMLSAERLGYQPAILVALATLVGFVALLWVASLTSAGMPDRRSGLRPRDVLRAGVTAAALTAVVPLFAPLLVLCRLVRPYLTKAPRLLPPGDAAPARGGWTRVRADDEEPGPR</sequence>
<protein>
    <submittedName>
        <fullName evidence="3">Uncharacterized protein</fullName>
    </submittedName>
</protein>
<feature type="region of interest" description="Disordered" evidence="1">
    <location>
        <begin position="201"/>
        <end position="221"/>
    </location>
</feature>
<feature type="transmembrane region" description="Helical" evidence="2">
    <location>
        <begin position="25"/>
        <end position="44"/>
    </location>
</feature>
<feature type="transmembrane region" description="Helical" evidence="2">
    <location>
        <begin position="158"/>
        <end position="181"/>
    </location>
</feature>
<name>A0ABV4CFE4_9PSEU</name>
<keyword evidence="4" id="KW-1185">Reference proteome</keyword>
<proteinExistence type="predicted"/>
<reference evidence="3 4" key="1">
    <citation type="submission" date="2024-08" db="EMBL/GenBank/DDBJ databases">
        <title>Genome mining of Saccharopolyspora cebuensis PGLac3 from Nigerian medicinal plant.</title>
        <authorList>
            <person name="Ezeobiora C.E."/>
            <person name="Igbokwe N.H."/>
            <person name="Amin D.H."/>
            <person name="Mendie U.E."/>
        </authorList>
    </citation>
    <scope>NUCLEOTIDE SEQUENCE [LARGE SCALE GENOMIC DNA]</scope>
    <source>
        <strain evidence="3 4">PGLac3</strain>
    </source>
</reference>
<keyword evidence="2" id="KW-0472">Membrane</keyword>
<evidence type="ECO:0000256" key="1">
    <source>
        <dbReference type="SAM" id="MobiDB-lite"/>
    </source>
</evidence>
<accession>A0ABV4CFE4</accession>
<evidence type="ECO:0000313" key="4">
    <source>
        <dbReference type="Proteomes" id="UP001564626"/>
    </source>
</evidence>
<feature type="transmembrane region" description="Helical" evidence="2">
    <location>
        <begin position="116"/>
        <end position="138"/>
    </location>
</feature>
<evidence type="ECO:0000313" key="3">
    <source>
        <dbReference type="EMBL" id="MEY8039726.1"/>
    </source>
</evidence>
<comment type="caution">
    <text evidence="3">The sequence shown here is derived from an EMBL/GenBank/DDBJ whole genome shotgun (WGS) entry which is preliminary data.</text>
</comment>